<gene>
    <name evidence="3" type="primary">LOC103048316</name>
</gene>
<reference evidence="3" key="1">
    <citation type="submission" date="2025-08" db="UniProtKB">
        <authorList>
            <consortium name="RefSeq"/>
        </authorList>
    </citation>
    <scope>IDENTIFICATION</scope>
    <source>
        <tissue evidence="3">Liver</tissue>
    </source>
</reference>
<dbReference type="InterPro" id="IPR013201">
    <property type="entry name" value="Prot_inhib_I29"/>
</dbReference>
<dbReference type="RefSeq" id="XP_025026396.1">
    <property type="nucleotide sequence ID" value="XM_025170628.1"/>
</dbReference>
<evidence type="ECO:0000313" key="2">
    <source>
        <dbReference type="Proteomes" id="UP000695026"/>
    </source>
</evidence>
<dbReference type="OrthoDB" id="5855924at2759"/>
<evidence type="ECO:0000259" key="1">
    <source>
        <dbReference type="SMART" id="SM00848"/>
    </source>
</evidence>
<protein>
    <submittedName>
        <fullName evidence="3">Cathepsin L1-like isoform X1</fullName>
    </submittedName>
</protein>
<dbReference type="SMART" id="SM00848">
    <property type="entry name" value="Inhibitor_I29"/>
    <property type="match status" value="1"/>
</dbReference>
<dbReference type="SUPFAM" id="SSF54001">
    <property type="entry name" value="Cysteine proteinases"/>
    <property type="match status" value="1"/>
</dbReference>
<dbReference type="Pfam" id="PF08246">
    <property type="entry name" value="Inhibitor_I29"/>
    <property type="match status" value="1"/>
</dbReference>
<proteinExistence type="predicted"/>
<dbReference type="GeneID" id="103048316"/>
<keyword evidence="2" id="KW-1185">Reference proteome</keyword>
<dbReference type="InterPro" id="IPR038765">
    <property type="entry name" value="Papain-like_cys_pep_sf"/>
</dbReference>
<evidence type="ECO:0000313" key="3">
    <source>
        <dbReference type="RefSeq" id="XP_025026396.1"/>
    </source>
</evidence>
<dbReference type="Proteomes" id="UP000695026">
    <property type="component" value="Unplaced"/>
</dbReference>
<name>A0A9F5IZ85_PYTBI</name>
<sequence length="216" mass="25282">MVTSLGHRMLSARMGTVHLYKATKKTMLSSWVMAFPWLVSLRTFSIAQDSALEEVWRDWKRTYGKVYSEEEEPFRRVTWEKNLQLIEQHNREAVEGKQTYWMSMNQFGDLTNEELNRTMGSFHPDSVDPHNASEDFSQAPAIQQMPKPVKRRHRHYGTSRKDQLALAYTRKLGKQRSENFAKLCLISSNGTKKLLGRRCGCISRYRRRCQKCCKLA</sequence>
<feature type="domain" description="Cathepsin propeptide inhibitor" evidence="1">
    <location>
        <begin position="56"/>
        <end position="115"/>
    </location>
</feature>
<dbReference type="Gene3D" id="1.10.287.2250">
    <property type="match status" value="1"/>
</dbReference>
<dbReference type="OMA" id="CHQRRYG"/>
<dbReference type="AlphaFoldDB" id="A0A9F5IZ85"/>
<organism evidence="2 3">
    <name type="scientific">Python bivittatus</name>
    <name type="common">Burmese python</name>
    <name type="synonym">Python molurus bivittatus</name>
    <dbReference type="NCBI Taxonomy" id="176946"/>
    <lineage>
        <taxon>Eukaryota</taxon>
        <taxon>Metazoa</taxon>
        <taxon>Chordata</taxon>
        <taxon>Craniata</taxon>
        <taxon>Vertebrata</taxon>
        <taxon>Euteleostomi</taxon>
        <taxon>Lepidosauria</taxon>
        <taxon>Squamata</taxon>
        <taxon>Bifurcata</taxon>
        <taxon>Unidentata</taxon>
        <taxon>Episquamata</taxon>
        <taxon>Toxicofera</taxon>
        <taxon>Serpentes</taxon>
        <taxon>Henophidia</taxon>
        <taxon>Pythonidae</taxon>
        <taxon>Python</taxon>
    </lineage>
</organism>
<accession>A0A9F5IZ85</accession>